<dbReference type="InterPro" id="IPR056475">
    <property type="entry name" value="GBD_Hemicentin/VWA7"/>
</dbReference>
<dbReference type="InterPro" id="IPR056862">
    <property type="entry name" value="VWA7_N"/>
</dbReference>
<dbReference type="PANTHER" id="PTHR14905:SF7">
    <property type="entry name" value="VON WILLEBRAND FACTOR A DOMAIN-CONTAINING PROTEIN 7"/>
    <property type="match status" value="1"/>
</dbReference>
<dbReference type="InterPro" id="IPR052577">
    <property type="entry name" value="VWA7"/>
</dbReference>
<dbReference type="Pfam" id="PF25107">
    <property type="entry name" value="VWA7_N"/>
    <property type="match status" value="1"/>
</dbReference>
<name>A0AAV9UN73_9PEZI</name>
<dbReference type="PANTHER" id="PTHR14905">
    <property type="entry name" value="NG37"/>
    <property type="match status" value="1"/>
</dbReference>
<keyword evidence="4" id="KW-1185">Reference proteome</keyword>
<evidence type="ECO:0000259" key="2">
    <source>
        <dbReference type="Pfam" id="PF25107"/>
    </source>
</evidence>
<sequence>MEQTRRALQELWETWYGDIPGWVPSYTMILAVNEIAEANALVDEDQENGELHFDGESFMLAQERLVKLSDQAVSLANAGDYIGARKSIGMALHTLQDFYAHSNWVESLIKKGAPDQIYPGLGYPNTMIYPLGKNAKTCTDCRALSDVFGCGKCDDNLRSVDLTSGYYSGEPAFQKTSSAKCSHGGPLDGSTTYDLDWWDTIIYVGQGINKDSSTCLFSPHRDLHYQAAMISIAATKDWIDSRVYKRLPTRQSELLFGKEKETGSLLDPSAPTVWDFLKGAIQPHKRGMVVRATTLDHISHTVVVVDNVHEHGKVLARAAAGCRRRLYPLKLVQRDKQGVNFSNNGDTYGWEEIALATGGHLIQFAEDETAEVAAILDMVSQQNHVDILSVAGTGSDENPISEFFFPLDSSLESLVISTSGATSFKVFSPNGSPYDISSQKNITHMKRVGNTIALNFTSAAIPPPGFYRISLNSTANYTLSISGESPLSIVTFYFAQAGGRPQHEAFFPIPSFPIAGERAMIKSHIHGNFADGKFEFRTKGGVFIASQDTVEREGDFAESSATMFYGNSTAIPDGNFMVYFTGTDHTGHKFQRAVSPTMTGSKLQLKAPIIQRMTVGQPQKVTVGLTNLNSIPDTYDVFAVDSKDSFVKVSQQSIYLEPGKSGSFDAYFLPKPNSTIGISEIVFGAKGRVTKGNLSLQRYVLEAEHKPMSYSRVKYHQYANETSQLIDRLIMGKPR</sequence>
<gene>
    <name evidence="3" type="ORF">TWF730_010423</name>
</gene>
<organism evidence="3 4">
    <name type="scientific">Orbilia blumenaviensis</name>
    <dbReference type="NCBI Taxonomy" id="1796055"/>
    <lineage>
        <taxon>Eukaryota</taxon>
        <taxon>Fungi</taxon>
        <taxon>Dikarya</taxon>
        <taxon>Ascomycota</taxon>
        <taxon>Pezizomycotina</taxon>
        <taxon>Orbiliomycetes</taxon>
        <taxon>Orbiliales</taxon>
        <taxon>Orbiliaceae</taxon>
        <taxon>Orbilia</taxon>
    </lineage>
</organism>
<comment type="caution">
    <text evidence="3">The sequence shown here is derived from an EMBL/GenBank/DDBJ whole genome shotgun (WGS) entry which is preliminary data.</text>
</comment>
<evidence type="ECO:0000313" key="3">
    <source>
        <dbReference type="EMBL" id="KAK6346091.1"/>
    </source>
</evidence>
<evidence type="ECO:0000259" key="1">
    <source>
        <dbReference type="Pfam" id="PF23560"/>
    </source>
</evidence>
<dbReference type="Proteomes" id="UP001373714">
    <property type="component" value="Unassembled WGS sequence"/>
</dbReference>
<proteinExistence type="predicted"/>
<feature type="domain" description="Hemicentin/VWA7 galactose-binding" evidence="1">
    <location>
        <begin position="396"/>
        <end position="485"/>
    </location>
</feature>
<reference evidence="3 4" key="1">
    <citation type="submission" date="2019-10" db="EMBL/GenBank/DDBJ databases">
        <authorList>
            <person name="Palmer J.M."/>
        </authorList>
    </citation>
    <scope>NUCLEOTIDE SEQUENCE [LARGE SCALE GENOMIC DNA]</scope>
    <source>
        <strain evidence="3 4">TWF730</strain>
    </source>
</reference>
<evidence type="ECO:0000313" key="4">
    <source>
        <dbReference type="Proteomes" id="UP001373714"/>
    </source>
</evidence>
<dbReference type="AlphaFoldDB" id="A0AAV9UN73"/>
<dbReference type="EMBL" id="JAVHNS010000008">
    <property type="protein sequence ID" value="KAK6346091.1"/>
    <property type="molecule type" value="Genomic_DNA"/>
</dbReference>
<protein>
    <submittedName>
        <fullName evidence="3">Uncharacterized protein</fullName>
    </submittedName>
</protein>
<dbReference type="Pfam" id="PF23560">
    <property type="entry name" value="GBD_Hemicentin"/>
    <property type="match status" value="1"/>
</dbReference>
<feature type="domain" description="VWA7 N-terminal" evidence="2">
    <location>
        <begin position="24"/>
        <end position="239"/>
    </location>
</feature>
<accession>A0AAV9UN73</accession>